<keyword evidence="3" id="KW-0862">Zinc</keyword>
<dbReference type="InterPro" id="IPR003656">
    <property type="entry name" value="Znf_BED"/>
</dbReference>
<dbReference type="InterPro" id="IPR036236">
    <property type="entry name" value="Znf_C2H2_sf"/>
</dbReference>
<dbReference type="PROSITE" id="PS50808">
    <property type="entry name" value="ZF_BED"/>
    <property type="match status" value="1"/>
</dbReference>
<protein>
    <recommendedName>
        <fullName evidence="5">BED-type domain-containing protein</fullName>
    </recommendedName>
</protein>
<evidence type="ECO:0000259" key="5">
    <source>
        <dbReference type="PROSITE" id="PS50808"/>
    </source>
</evidence>
<dbReference type="SMART" id="SM00614">
    <property type="entry name" value="ZnF_BED"/>
    <property type="match status" value="1"/>
</dbReference>
<name>A0ABD0S461_LOXSC</name>
<evidence type="ECO:0000256" key="2">
    <source>
        <dbReference type="ARBA" id="ARBA00022771"/>
    </source>
</evidence>
<keyword evidence="2 4" id="KW-0863">Zinc-finger</keyword>
<accession>A0ABD0S461</accession>
<organism evidence="6 7">
    <name type="scientific">Loxostege sticticalis</name>
    <name type="common">Beet webworm moth</name>
    <dbReference type="NCBI Taxonomy" id="481309"/>
    <lineage>
        <taxon>Eukaryota</taxon>
        <taxon>Metazoa</taxon>
        <taxon>Ecdysozoa</taxon>
        <taxon>Arthropoda</taxon>
        <taxon>Hexapoda</taxon>
        <taxon>Insecta</taxon>
        <taxon>Pterygota</taxon>
        <taxon>Neoptera</taxon>
        <taxon>Endopterygota</taxon>
        <taxon>Lepidoptera</taxon>
        <taxon>Glossata</taxon>
        <taxon>Ditrysia</taxon>
        <taxon>Pyraloidea</taxon>
        <taxon>Crambidae</taxon>
        <taxon>Pyraustinae</taxon>
        <taxon>Loxostege</taxon>
    </lineage>
</organism>
<proteinExistence type="predicted"/>
<reference evidence="6 7" key="1">
    <citation type="submission" date="2024-06" db="EMBL/GenBank/DDBJ databases">
        <title>A chromosome-level genome assembly of beet webworm, Loxostege sticticalis.</title>
        <authorList>
            <person name="Zhang Y."/>
        </authorList>
    </citation>
    <scope>NUCLEOTIDE SEQUENCE [LARGE SCALE GENOMIC DNA]</scope>
    <source>
        <strain evidence="6">AQ028</strain>
        <tissue evidence="6">Male pupae</tissue>
    </source>
</reference>
<comment type="caution">
    <text evidence="6">The sequence shown here is derived from an EMBL/GenBank/DDBJ whole genome shotgun (WGS) entry which is preliminary data.</text>
</comment>
<gene>
    <name evidence="6" type="ORF">ABMA28_012534</name>
</gene>
<sequence length="119" mass="13780">MSRPTKSNVWDYFEPNKKDQDKANCKICNKSYSRKGRTTSSLKNHLKSMHSEEFSTFENIIGSKVIRSPYYSTIDGLKVDGPCNKLVLAEHVRNVEELRQRPELLNTSPRNFYLPISLL</sequence>
<keyword evidence="1" id="KW-0479">Metal-binding</keyword>
<dbReference type="EMBL" id="JBEDNZ010000030">
    <property type="protein sequence ID" value="KAL0808864.1"/>
    <property type="molecule type" value="Genomic_DNA"/>
</dbReference>
<dbReference type="Proteomes" id="UP001549921">
    <property type="component" value="Unassembled WGS sequence"/>
</dbReference>
<feature type="domain" description="BED-type" evidence="5">
    <location>
        <begin position="4"/>
        <end position="57"/>
    </location>
</feature>
<dbReference type="AlphaFoldDB" id="A0ABD0S461"/>
<evidence type="ECO:0000256" key="4">
    <source>
        <dbReference type="PROSITE-ProRule" id="PRU00027"/>
    </source>
</evidence>
<evidence type="ECO:0000313" key="6">
    <source>
        <dbReference type="EMBL" id="KAL0808864.1"/>
    </source>
</evidence>
<dbReference type="GO" id="GO:0008270">
    <property type="term" value="F:zinc ion binding"/>
    <property type="evidence" value="ECO:0007669"/>
    <property type="project" value="UniProtKB-KW"/>
</dbReference>
<dbReference type="Pfam" id="PF02892">
    <property type="entry name" value="zf-BED"/>
    <property type="match status" value="1"/>
</dbReference>
<evidence type="ECO:0000256" key="1">
    <source>
        <dbReference type="ARBA" id="ARBA00022723"/>
    </source>
</evidence>
<evidence type="ECO:0000256" key="3">
    <source>
        <dbReference type="ARBA" id="ARBA00022833"/>
    </source>
</evidence>
<dbReference type="SUPFAM" id="SSF57667">
    <property type="entry name" value="beta-beta-alpha zinc fingers"/>
    <property type="match status" value="1"/>
</dbReference>
<evidence type="ECO:0000313" key="7">
    <source>
        <dbReference type="Proteomes" id="UP001549921"/>
    </source>
</evidence>